<evidence type="ECO:0000256" key="8">
    <source>
        <dbReference type="PROSITE-ProRule" id="PRU01360"/>
    </source>
</evidence>
<comment type="caution">
    <text evidence="13">The sequence shown here is derived from an EMBL/GenBank/DDBJ whole genome shotgun (WGS) entry which is preliminary data.</text>
</comment>
<evidence type="ECO:0008006" key="15">
    <source>
        <dbReference type="Google" id="ProtNLM"/>
    </source>
</evidence>
<evidence type="ECO:0000256" key="6">
    <source>
        <dbReference type="ARBA" id="ARBA00023136"/>
    </source>
</evidence>
<keyword evidence="5 9" id="KW-0798">TonB box</keyword>
<evidence type="ECO:0000256" key="1">
    <source>
        <dbReference type="ARBA" id="ARBA00004571"/>
    </source>
</evidence>
<proteinExistence type="inferred from homology"/>
<dbReference type="GO" id="GO:0009279">
    <property type="term" value="C:cell outer membrane"/>
    <property type="evidence" value="ECO:0007669"/>
    <property type="project" value="UniProtKB-SubCell"/>
</dbReference>
<accession>I8T2N5</accession>
<dbReference type="PANTHER" id="PTHR47234">
    <property type="match status" value="1"/>
</dbReference>
<feature type="domain" description="TonB-dependent receptor plug" evidence="12">
    <location>
        <begin position="34"/>
        <end position="151"/>
    </location>
</feature>
<evidence type="ECO:0000256" key="9">
    <source>
        <dbReference type="RuleBase" id="RU003357"/>
    </source>
</evidence>
<organism evidence="13 14">
    <name type="scientific">Hydrocarboniphaga effusa AP103</name>
    <dbReference type="NCBI Taxonomy" id="1172194"/>
    <lineage>
        <taxon>Bacteria</taxon>
        <taxon>Pseudomonadati</taxon>
        <taxon>Pseudomonadota</taxon>
        <taxon>Gammaproteobacteria</taxon>
        <taxon>Nevskiales</taxon>
        <taxon>Nevskiaceae</taxon>
        <taxon>Hydrocarboniphaga</taxon>
    </lineage>
</organism>
<dbReference type="InterPro" id="IPR012910">
    <property type="entry name" value="Plug_dom"/>
</dbReference>
<dbReference type="InterPro" id="IPR039426">
    <property type="entry name" value="TonB-dep_rcpt-like"/>
</dbReference>
<dbReference type="Proteomes" id="UP000003704">
    <property type="component" value="Unassembled WGS sequence"/>
</dbReference>
<dbReference type="InterPro" id="IPR000531">
    <property type="entry name" value="Beta-barrel_TonB"/>
</dbReference>
<keyword evidence="2 8" id="KW-0813">Transport</keyword>
<evidence type="ECO:0000259" key="12">
    <source>
        <dbReference type="Pfam" id="PF07715"/>
    </source>
</evidence>
<feature type="domain" description="TonB-dependent receptor-like beta-barrel" evidence="11">
    <location>
        <begin position="398"/>
        <end position="879"/>
    </location>
</feature>
<protein>
    <recommendedName>
        <fullName evidence="15">TonB-dependent receptor</fullName>
    </recommendedName>
</protein>
<reference evidence="13 14" key="1">
    <citation type="journal article" date="2012" name="J. Bacteriol.">
        <title>Genome Sequence of n-Alkane-Degrading Hydrocarboniphaga effusa Strain AP103T (ATCC BAA-332T).</title>
        <authorList>
            <person name="Chang H.K."/>
            <person name="Zylstra G.J."/>
            <person name="Chae J.C."/>
        </authorList>
    </citation>
    <scope>NUCLEOTIDE SEQUENCE [LARGE SCALE GENOMIC DNA]</scope>
    <source>
        <strain evidence="13 14">AP103</strain>
    </source>
</reference>
<dbReference type="PATRIC" id="fig|1172194.4.peg.4480"/>
<evidence type="ECO:0000256" key="10">
    <source>
        <dbReference type="SAM" id="MobiDB-lite"/>
    </source>
</evidence>
<dbReference type="Gene3D" id="2.170.130.10">
    <property type="entry name" value="TonB-dependent receptor, plug domain"/>
    <property type="match status" value="1"/>
</dbReference>
<feature type="region of interest" description="Disordered" evidence="10">
    <location>
        <begin position="669"/>
        <end position="688"/>
    </location>
</feature>
<gene>
    <name evidence="13" type="ORF">WQQ_46200</name>
</gene>
<dbReference type="InterPro" id="IPR036942">
    <property type="entry name" value="Beta-barrel_TonB_sf"/>
</dbReference>
<keyword evidence="6 8" id="KW-0472">Membrane</keyword>
<dbReference type="InterPro" id="IPR037066">
    <property type="entry name" value="Plug_dom_sf"/>
</dbReference>
<evidence type="ECO:0000313" key="14">
    <source>
        <dbReference type="Proteomes" id="UP000003704"/>
    </source>
</evidence>
<sequence length="918" mass="98947">MAAAQTEAPVAETDASAEIETIVVTGSRIRRTDAETASPVQVLTREDIDRSGKQNIADVLRSVSADNQGSLSSAFSGGFASGASGVSLRGLGLNSTLVLVNGRRMATYGLADDGQRSFVDLNSIPLEAVERVEVLKDGGSAIYGSDAVGGVVNIILRSNYQGAQLGGNFGSSYMDDGDYKRFHGSFGTGDERYNIFATIEGSTTQAIGNADREGYLGTNDLRRYGWYDNRQGGRPAGAGAFTYIDADGEIAHSPALLSATPWGTMRPLVNGATDRDPSHRINLKACPEISGDTGVCLFDTVGYSQIQPEQDRINLFSRGSLFLNDETQAYSELGWFFAKTQSIGTPGDVIDNGVYNAADPGNLKVHTTIMPANHPDNPYGVARGFRLLTTDFGGRNGEQTSNVIRAITGVQGKLSDWDWDVGLGYIRSQLDDEHTGYIVADRLQAHLDDGSYRIMDPSVDRSVLDDISPTLKRKAKSSIALVDAKLSGSLFELPGGDFGLAFGAEARNEKTDTPPLPFTATGDIIGLGYSSFKADRDVVAGYTEINAPVARFVELNAALRYDHYSDYGHSTTPKVGIKIKPLDELALRATYAEAFRAPGPSESGNSSTYGFTGIGLLTIGNPDIKPERAKSYTAGLVFEPVRGTSATLDYYRIERRDEIVGADQALIIGDAPQSGQTPNSQRPGELPNSTIYYNEDGDLSAVSAPYVNANKTTTSGFDFEYRQKLDLGRFGRISGGFMLTHVISFERSFDSGESFEYAGTHGPYVLSSAGGTPKDRARLELTWERAQVSVTGSVNYVGSMDMIDHKGSQLVDNEDGTWSSDTYEGAYYNVDPDGKVCGVYRPDGSAYSGCSLSSFTTVDLYSKLGVDEHWEFTASALNLFNRMAPFDPYTYGGLNYNPSFHQSGAVGRFVTLGLRYTF</sequence>
<dbReference type="CDD" id="cd01347">
    <property type="entry name" value="ligand_gated_channel"/>
    <property type="match status" value="1"/>
</dbReference>
<dbReference type="Gene3D" id="2.40.170.20">
    <property type="entry name" value="TonB-dependent receptor, beta-barrel domain"/>
    <property type="match status" value="1"/>
</dbReference>
<keyword evidence="7 8" id="KW-0998">Cell outer membrane</keyword>
<dbReference type="PROSITE" id="PS52016">
    <property type="entry name" value="TONB_DEPENDENT_REC_3"/>
    <property type="match status" value="1"/>
</dbReference>
<evidence type="ECO:0000256" key="3">
    <source>
        <dbReference type="ARBA" id="ARBA00022452"/>
    </source>
</evidence>
<evidence type="ECO:0000313" key="13">
    <source>
        <dbReference type="EMBL" id="EIT68185.1"/>
    </source>
</evidence>
<dbReference type="PANTHER" id="PTHR47234:SF2">
    <property type="entry name" value="TONB-DEPENDENT RECEPTOR"/>
    <property type="match status" value="1"/>
</dbReference>
<comment type="similarity">
    <text evidence="8 9">Belongs to the TonB-dependent receptor family.</text>
</comment>
<evidence type="ECO:0000256" key="4">
    <source>
        <dbReference type="ARBA" id="ARBA00022692"/>
    </source>
</evidence>
<feature type="compositionally biased region" description="Polar residues" evidence="10">
    <location>
        <begin position="673"/>
        <end position="688"/>
    </location>
</feature>
<keyword evidence="4 8" id="KW-0812">Transmembrane</keyword>
<evidence type="ECO:0000259" key="11">
    <source>
        <dbReference type="Pfam" id="PF00593"/>
    </source>
</evidence>
<evidence type="ECO:0000256" key="5">
    <source>
        <dbReference type="ARBA" id="ARBA00023077"/>
    </source>
</evidence>
<dbReference type="Pfam" id="PF07715">
    <property type="entry name" value="Plug"/>
    <property type="match status" value="1"/>
</dbReference>
<dbReference type="Pfam" id="PF00593">
    <property type="entry name" value="TonB_dep_Rec_b-barrel"/>
    <property type="match status" value="1"/>
</dbReference>
<name>I8T2N5_9GAMM</name>
<dbReference type="AlphaFoldDB" id="I8T2N5"/>
<dbReference type="STRING" id="1172194.WQQ_46200"/>
<keyword evidence="14" id="KW-1185">Reference proteome</keyword>
<keyword evidence="3 8" id="KW-1134">Transmembrane beta strand</keyword>
<evidence type="ECO:0000256" key="7">
    <source>
        <dbReference type="ARBA" id="ARBA00023237"/>
    </source>
</evidence>
<comment type="subcellular location">
    <subcellularLocation>
        <location evidence="1 8">Cell outer membrane</location>
        <topology evidence="1 8">Multi-pass membrane protein</topology>
    </subcellularLocation>
</comment>
<dbReference type="SUPFAM" id="SSF56935">
    <property type="entry name" value="Porins"/>
    <property type="match status" value="1"/>
</dbReference>
<evidence type="ECO:0000256" key="2">
    <source>
        <dbReference type="ARBA" id="ARBA00022448"/>
    </source>
</evidence>
<dbReference type="EMBL" id="AKGD01000004">
    <property type="protein sequence ID" value="EIT68185.1"/>
    <property type="molecule type" value="Genomic_DNA"/>
</dbReference>